<dbReference type="EMBL" id="BPLR01012219">
    <property type="protein sequence ID" value="GIY52273.1"/>
    <property type="molecule type" value="Genomic_DNA"/>
</dbReference>
<proteinExistence type="predicted"/>
<accession>A0AAV4U3F9</accession>
<reference evidence="1 2" key="1">
    <citation type="submission" date="2021-06" db="EMBL/GenBank/DDBJ databases">
        <title>Caerostris extrusa draft genome.</title>
        <authorList>
            <person name="Kono N."/>
            <person name="Arakawa K."/>
        </authorList>
    </citation>
    <scope>NUCLEOTIDE SEQUENCE [LARGE SCALE GENOMIC DNA]</scope>
</reference>
<organism evidence="1 2">
    <name type="scientific">Caerostris extrusa</name>
    <name type="common">Bark spider</name>
    <name type="synonym">Caerostris bankana</name>
    <dbReference type="NCBI Taxonomy" id="172846"/>
    <lineage>
        <taxon>Eukaryota</taxon>
        <taxon>Metazoa</taxon>
        <taxon>Ecdysozoa</taxon>
        <taxon>Arthropoda</taxon>
        <taxon>Chelicerata</taxon>
        <taxon>Arachnida</taxon>
        <taxon>Araneae</taxon>
        <taxon>Araneomorphae</taxon>
        <taxon>Entelegynae</taxon>
        <taxon>Araneoidea</taxon>
        <taxon>Araneidae</taxon>
        <taxon>Caerostris</taxon>
    </lineage>
</organism>
<dbReference type="AlphaFoldDB" id="A0AAV4U3F9"/>
<name>A0AAV4U3F9_CAEEX</name>
<dbReference type="Proteomes" id="UP001054945">
    <property type="component" value="Unassembled WGS sequence"/>
</dbReference>
<comment type="caution">
    <text evidence="1">The sequence shown here is derived from an EMBL/GenBank/DDBJ whole genome shotgun (WGS) entry which is preliminary data.</text>
</comment>
<gene>
    <name evidence="1" type="ORF">CEXT_676511</name>
</gene>
<sequence>MDLKCSDNPRKEIFVEPAPALSIATALRLRIRAGEHEIPACQIRNSQYQPANRPPLTAQSKSQQLASMVKYCRQNIMQRPAQVCLINWLLPLKASDS</sequence>
<protein>
    <submittedName>
        <fullName evidence="1">Uncharacterized protein</fullName>
    </submittedName>
</protein>
<evidence type="ECO:0000313" key="1">
    <source>
        <dbReference type="EMBL" id="GIY52273.1"/>
    </source>
</evidence>
<evidence type="ECO:0000313" key="2">
    <source>
        <dbReference type="Proteomes" id="UP001054945"/>
    </source>
</evidence>
<keyword evidence="2" id="KW-1185">Reference proteome</keyword>